<comment type="caution">
    <text evidence="2">The sequence shown here is derived from an EMBL/GenBank/DDBJ whole genome shotgun (WGS) entry which is preliminary data.</text>
</comment>
<dbReference type="OrthoDB" id="10296349at2759"/>
<organism evidence="2 3">
    <name type="scientific">Saitozyma podzolica</name>
    <dbReference type="NCBI Taxonomy" id="1890683"/>
    <lineage>
        <taxon>Eukaryota</taxon>
        <taxon>Fungi</taxon>
        <taxon>Dikarya</taxon>
        <taxon>Basidiomycota</taxon>
        <taxon>Agaricomycotina</taxon>
        <taxon>Tremellomycetes</taxon>
        <taxon>Tremellales</taxon>
        <taxon>Trimorphomycetaceae</taxon>
        <taxon>Saitozyma</taxon>
    </lineage>
</organism>
<accession>A0A427YR15</accession>
<feature type="compositionally biased region" description="Polar residues" evidence="1">
    <location>
        <begin position="349"/>
        <end position="358"/>
    </location>
</feature>
<evidence type="ECO:0000313" key="3">
    <source>
        <dbReference type="Proteomes" id="UP000279259"/>
    </source>
</evidence>
<sequence length="358" mass="38728">MSDTARSTVTPAPDINAGLGVDVPETEWLSVSSTGVQRLARFVGNASAPGYTEFLQFSSSPDGLLEINTDFNTLLVTLDPPFVVPGTDLRASELQIKLPSDSLAEMDSNANPFTDRRDNVRLDFFEPGSEVSPDGTVRAWMRSTTRHNCSVVGPVVYILEDSVSPTRGSFLLQLSIPSDTAAGGESHHLRGNNHVETVVATYNPNLEAVTVRGERPGTFCRVKSEFKILPADDDPMRHQLTDFNQQPESHVLLGTSDSIANAQVFFYRPSSVEQTDWRTNLIPISTARPMLATNSHHPASPQADVEDDAAASIASTNEAEAGSSLPYASSPAQESDAEIVEPMQRVAQEETSTNDHMG</sequence>
<feature type="region of interest" description="Disordered" evidence="1">
    <location>
        <begin position="292"/>
        <end position="358"/>
    </location>
</feature>
<dbReference type="AlphaFoldDB" id="A0A427YR15"/>
<name>A0A427YR15_9TREE</name>
<evidence type="ECO:0000256" key="1">
    <source>
        <dbReference type="SAM" id="MobiDB-lite"/>
    </source>
</evidence>
<proteinExistence type="predicted"/>
<keyword evidence="3" id="KW-1185">Reference proteome</keyword>
<gene>
    <name evidence="2" type="ORF">EHS25_007866</name>
</gene>
<dbReference type="Proteomes" id="UP000279259">
    <property type="component" value="Unassembled WGS sequence"/>
</dbReference>
<protein>
    <submittedName>
        <fullName evidence="2">Uncharacterized protein</fullName>
    </submittedName>
</protein>
<evidence type="ECO:0000313" key="2">
    <source>
        <dbReference type="EMBL" id="RSH93510.1"/>
    </source>
</evidence>
<dbReference type="EMBL" id="RSCD01000004">
    <property type="protein sequence ID" value="RSH93510.1"/>
    <property type="molecule type" value="Genomic_DNA"/>
</dbReference>
<reference evidence="2 3" key="1">
    <citation type="submission" date="2018-11" db="EMBL/GenBank/DDBJ databases">
        <title>Genome sequence of Saitozyma podzolica DSM 27192.</title>
        <authorList>
            <person name="Aliyu H."/>
            <person name="Gorte O."/>
            <person name="Ochsenreither K."/>
        </authorList>
    </citation>
    <scope>NUCLEOTIDE SEQUENCE [LARGE SCALE GENOMIC DNA]</scope>
    <source>
        <strain evidence="2 3">DSM 27192</strain>
    </source>
</reference>